<sequence>MAFTESIDPFLMQLFIVPLIVIGLGLLAAIFTKKVWVAPLITLLLNLIYETWYSKYYYPESELILTSWNIIFPAMSLFIAWGLVYTLKLNQHTKDSSDY</sequence>
<dbReference type="RefSeq" id="WP_062323540.1">
    <property type="nucleotide sequence ID" value="NZ_BJWJ01000010.1"/>
</dbReference>
<evidence type="ECO:0000256" key="1">
    <source>
        <dbReference type="SAM" id="Phobius"/>
    </source>
</evidence>
<protein>
    <submittedName>
        <fullName evidence="3">Uncharacterized protein</fullName>
    </submittedName>
</protein>
<dbReference type="AlphaFoldDB" id="A0A1I6T081"/>
<evidence type="ECO:0000313" key="2">
    <source>
        <dbReference type="EMBL" id="GEM04235.1"/>
    </source>
</evidence>
<gene>
    <name evidence="2" type="ORF">HMI01_12230</name>
    <name evidence="3" type="ORF">SAMN05421668_11191</name>
</gene>
<accession>A0A1I6T081</accession>
<proteinExistence type="predicted"/>
<keyword evidence="1" id="KW-0812">Transmembrane</keyword>
<reference evidence="3 4" key="1">
    <citation type="submission" date="2016-10" db="EMBL/GenBank/DDBJ databases">
        <authorList>
            <person name="de Groot N.N."/>
        </authorList>
    </citation>
    <scope>NUCLEOTIDE SEQUENCE [LARGE SCALE GENOMIC DNA]</scope>
    <source>
        <strain evidence="3 4">DSM 17074</strain>
    </source>
</reference>
<feature type="transmembrane region" description="Helical" evidence="1">
    <location>
        <begin position="12"/>
        <end position="31"/>
    </location>
</feature>
<organism evidence="3 4">
    <name type="scientific">Halolactibacillus miurensis</name>
    <dbReference type="NCBI Taxonomy" id="306541"/>
    <lineage>
        <taxon>Bacteria</taxon>
        <taxon>Bacillati</taxon>
        <taxon>Bacillota</taxon>
        <taxon>Bacilli</taxon>
        <taxon>Bacillales</taxon>
        <taxon>Bacillaceae</taxon>
        <taxon>Halolactibacillus</taxon>
    </lineage>
</organism>
<keyword evidence="1" id="KW-1133">Transmembrane helix</keyword>
<keyword evidence="1" id="KW-0472">Membrane</keyword>
<dbReference type="Proteomes" id="UP000321773">
    <property type="component" value="Unassembled WGS sequence"/>
</dbReference>
<feature type="transmembrane region" description="Helical" evidence="1">
    <location>
        <begin position="36"/>
        <end position="53"/>
    </location>
</feature>
<reference evidence="2 5" key="2">
    <citation type="submission" date="2019-07" db="EMBL/GenBank/DDBJ databases">
        <title>Whole genome shotgun sequence of Halolactibacillus miurensis NBRC 100873.</title>
        <authorList>
            <person name="Hosoyama A."/>
            <person name="Uohara A."/>
            <person name="Ohji S."/>
            <person name="Ichikawa N."/>
        </authorList>
    </citation>
    <scope>NUCLEOTIDE SEQUENCE [LARGE SCALE GENOMIC DNA]</scope>
    <source>
        <strain evidence="2 5">NBRC 100873</strain>
    </source>
</reference>
<name>A0A1I6T081_9BACI</name>
<dbReference type="Proteomes" id="UP000199139">
    <property type="component" value="Unassembled WGS sequence"/>
</dbReference>
<feature type="transmembrane region" description="Helical" evidence="1">
    <location>
        <begin position="65"/>
        <end position="87"/>
    </location>
</feature>
<evidence type="ECO:0000313" key="3">
    <source>
        <dbReference type="EMBL" id="SFS82576.1"/>
    </source>
</evidence>
<dbReference type="OrthoDB" id="2936781at2"/>
<evidence type="ECO:0000313" key="4">
    <source>
        <dbReference type="Proteomes" id="UP000199139"/>
    </source>
</evidence>
<keyword evidence="5" id="KW-1185">Reference proteome</keyword>
<evidence type="ECO:0000313" key="5">
    <source>
        <dbReference type="Proteomes" id="UP000321773"/>
    </source>
</evidence>
<dbReference type="EMBL" id="FPAI01000011">
    <property type="protein sequence ID" value="SFS82576.1"/>
    <property type="molecule type" value="Genomic_DNA"/>
</dbReference>
<dbReference type="EMBL" id="BJWJ01000010">
    <property type="protein sequence ID" value="GEM04235.1"/>
    <property type="molecule type" value="Genomic_DNA"/>
</dbReference>